<evidence type="ECO:0000256" key="1">
    <source>
        <dbReference type="SAM" id="MobiDB-lite"/>
    </source>
</evidence>
<feature type="compositionally biased region" description="Basic and acidic residues" evidence="1">
    <location>
        <begin position="46"/>
        <end position="66"/>
    </location>
</feature>
<dbReference type="VEuPathDB" id="FungiDB:JI435_434790"/>
<dbReference type="OrthoDB" id="3780508at2759"/>
<dbReference type="AlphaFoldDB" id="A0A7U2HZ70"/>
<evidence type="ECO:0000313" key="2">
    <source>
        <dbReference type="EMBL" id="QRC97335.1"/>
    </source>
</evidence>
<name>A0A7U2HZ70_PHANO</name>
<feature type="region of interest" description="Disordered" evidence="1">
    <location>
        <begin position="43"/>
        <end position="82"/>
    </location>
</feature>
<dbReference type="EMBL" id="CP069029">
    <property type="protein sequence ID" value="QRC97335.1"/>
    <property type="molecule type" value="Genomic_DNA"/>
</dbReference>
<keyword evidence="3" id="KW-1185">Reference proteome</keyword>
<reference evidence="3" key="1">
    <citation type="journal article" date="2021" name="BMC Genomics">
        <title>Chromosome-level genome assembly and manually-curated proteome of model necrotroph Parastagonospora nodorum Sn15 reveals a genome-wide trove of candidate effector homologs, and redundancy of virulence-related functions within an accessory chromosome.</title>
        <authorList>
            <person name="Bertazzoni S."/>
            <person name="Jones D.A.B."/>
            <person name="Phan H.T."/>
            <person name="Tan K.-C."/>
            <person name="Hane J.K."/>
        </authorList>
    </citation>
    <scope>NUCLEOTIDE SEQUENCE [LARGE SCALE GENOMIC DNA]</scope>
    <source>
        <strain evidence="3">SN15 / ATCC MYA-4574 / FGSC 10173)</strain>
    </source>
</reference>
<accession>A0A7U2HZ70</accession>
<protein>
    <submittedName>
        <fullName evidence="2">Uncharacterized protein</fullName>
    </submittedName>
</protein>
<sequence length="82" mass="9327">MDDHRDQPLWPMIQGAANYAWNLIEEALAMIWKPAVIPQAQAMGARTERKHQSDGEMQEVARDVRASKNLQHQPVLQHDQAG</sequence>
<dbReference type="Proteomes" id="UP000663193">
    <property type="component" value="Chromosome 7"/>
</dbReference>
<evidence type="ECO:0000313" key="3">
    <source>
        <dbReference type="Proteomes" id="UP000663193"/>
    </source>
</evidence>
<proteinExistence type="predicted"/>
<gene>
    <name evidence="2" type="ORF">JI435_434790</name>
</gene>
<organism evidence="2 3">
    <name type="scientific">Phaeosphaeria nodorum (strain SN15 / ATCC MYA-4574 / FGSC 10173)</name>
    <name type="common">Glume blotch fungus</name>
    <name type="synonym">Parastagonospora nodorum</name>
    <dbReference type="NCBI Taxonomy" id="321614"/>
    <lineage>
        <taxon>Eukaryota</taxon>
        <taxon>Fungi</taxon>
        <taxon>Dikarya</taxon>
        <taxon>Ascomycota</taxon>
        <taxon>Pezizomycotina</taxon>
        <taxon>Dothideomycetes</taxon>
        <taxon>Pleosporomycetidae</taxon>
        <taxon>Pleosporales</taxon>
        <taxon>Pleosporineae</taxon>
        <taxon>Phaeosphaeriaceae</taxon>
        <taxon>Parastagonospora</taxon>
    </lineage>
</organism>